<keyword evidence="4" id="KW-0732">Signal</keyword>
<proteinExistence type="inferred from homology"/>
<feature type="chain" id="PRO_5046347806" evidence="4">
    <location>
        <begin position="27"/>
        <end position="508"/>
    </location>
</feature>
<dbReference type="InterPro" id="IPR051601">
    <property type="entry name" value="Serine_prot/Carboxylest_S33"/>
</dbReference>
<gene>
    <name evidence="7" type="ORF">K1Y72_29855</name>
</gene>
<dbReference type="EMBL" id="JAIBOA010000025">
    <property type="protein sequence ID" value="MBW8486607.1"/>
    <property type="molecule type" value="Genomic_DNA"/>
</dbReference>
<evidence type="ECO:0000256" key="4">
    <source>
        <dbReference type="SAM" id="SignalP"/>
    </source>
</evidence>
<keyword evidence="8" id="KW-1185">Reference proteome</keyword>
<evidence type="ECO:0000313" key="7">
    <source>
        <dbReference type="EMBL" id="MBW8486607.1"/>
    </source>
</evidence>
<dbReference type="RefSeq" id="WP_220169847.1">
    <property type="nucleotide sequence ID" value="NZ_JAIBOA010000025.1"/>
</dbReference>
<feature type="domain" description="AB hydrolase-1" evidence="5">
    <location>
        <begin position="93"/>
        <end position="251"/>
    </location>
</feature>
<sequence>MIKSRPRVLAVLVAAAVPLAAVPAAASPVRAPAGGDGEVPRPAWHDCPATWGMPAGWQCAMYPVPRDYARPGGGTLSLALARLPAKGRSKGSVFFNPGGPGGSGLDAASLWKEYVGASVRRSYDLVTWAPRGVIPSRKALRCTTDAQYEKASPPDAVLTEREMRHRLNASADIARRCAKRPLTPYVTTVDNVRDLDRLRQAVRDKRLGYVGISYGTVIGAVYANLYPGRYRALVLHGVVDSVTWSKPTFVFTKDDARELERTFAATLRACDAAPKNCAFAPRATAKYAELLAVVRKRSLAAHDSRMFTGLNRLAHQMAVGVPQASRPAAEQLQAAYNELLRRRSAESPTLLEQAAKPQRPIVRGTGEETNSGNVRDATLCSDAGRMTHDRSAWVRAARAADRQATTFGTGSVLDRSMCASWTAYGARHAGGWGAGRRPILLLNERWDHATPLAWARTMARRLGETRLITIEGFGHGIQTPCGRGKVDHYLLTGHLPKGTTCEDGPRPF</sequence>
<dbReference type="InterPro" id="IPR000073">
    <property type="entry name" value="AB_hydrolase_1"/>
</dbReference>
<dbReference type="Proteomes" id="UP000774570">
    <property type="component" value="Unassembled WGS sequence"/>
</dbReference>
<dbReference type="SUPFAM" id="SSF53474">
    <property type="entry name" value="alpha/beta-Hydrolases"/>
    <property type="match status" value="1"/>
</dbReference>
<dbReference type="GO" id="GO:0016787">
    <property type="term" value="F:hydrolase activity"/>
    <property type="evidence" value="ECO:0007669"/>
    <property type="project" value="UniProtKB-KW"/>
</dbReference>
<name>A0ABS7G1M1_9ACTN</name>
<comment type="caution">
    <text evidence="7">The sequence shown here is derived from an EMBL/GenBank/DDBJ whole genome shotgun (WGS) entry which is preliminary data.</text>
</comment>
<organism evidence="7 8">
    <name type="scientific">Actinomadura parmotrematis</name>
    <dbReference type="NCBI Taxonomy" id="2864039"/>
    <lineage>
        <taxon>Bacteria</taxon>
        <taxon>Bacillati</taxon>
        <taxon>Actinomycetota</taxon>
        <taxon>Actinomycetes</taxon>
        <taxon>Streptosporangiales</taxon>
        <taxon>Thermomonosporaceae</taxon>
        <taxon>Actinomadura</taxon>
    </lineage>
</organism>
<evidence type="ECO:0000256" key="2">
    <source>
        <dbReference type="ARBA" id="ARBA00022801"/>
    </source>
</evidence>
<evidence type="ECO:0000256" key="1">
    <source>
        <dbReference type="ARBA" id="ARBA00010088"/>
    </source>
</evidence>
<accession>A0ABS7G1M1</accession>
<dbReference type="PANTHER" id="PTHR43248:SF25">
    <property type="entry name" value="AB HYDROLASE-1 DOMAIN-CONTAINING PROTEIN-RELATED"/>
    <property type="match status" value="1"/>
</dbReference>
<evidence type="ECO:0000259" key="6">
    <source>
        <dbReference type="Pfam" id="PF08386"/>
    </source>
</evidence>
<feature type="signal peptide" evidence="4">
    <location>
        <begin position="1"/>
        <end position="26"/>
    </location>
</feature>
<keyword evidence="2 7" id="KW-0378">Hydrolase</keyword>
<feature type="region of interest" description="Disordered" evidence="3">
    <location>
        <begin position="347"/>
        <end position="376"/>
    </location>
</feature>
<dbReference type="InterPro" id="IPR029058">
    <property type="entry name" value="AB_hydrolase_fold"/>
</dbReference>
<feature type="domain" description="Peptidase S33 tripeptidyl aminopeptidase-like C-terminal" evidence="6">
    <location>
        <begin position="409"/>
        <end position="501"/>
    </location>
</feature>
<comment type="similarity">
    <text evidence="1">Belongs to the peptidase S33 family.</text>
</comment>
<dbReference type="InterPro" id="IPR013595">
    <property type="entry name" value="Pept_S33_TAP-like_C"/>
</dbReference>
<dbReference type="PANTHER" id="PTHR43248">
    <property type="entry name" value="2-SUCCINYL-6-HYDROXY-2,4-CYCLOHEXADIENE-1-CARBOXYLATE SYNTHASE"/>
    <property type="match status" value="1"/>
</dbReference>
<reference evidence="7 8" key="1">
    <citation type="submission" date="2021-07" db="EMBL/GenBank/DDBJ databases">
        <title>Actinomadura sp. PM05-2 isolated from lichen.</title>
        <authorList>
            <person name="Somphong A."/>
            <person name="Phongsopitanun W."/>
            <person name="Tanasupawat S."/>
            <person name="Peongsungnone V."/>
        </authorList>
    </citation>
    <scope>NUCLEOTIDE SEQUENCE [LARGE SCALE GENOMIC DNA]</scope>
    <source>
        <strain evidence="7 8">PM05-2</strain>
    </source>
</reference>
<dbReference type="Pfam" id="PF00561">
    <property type="entry name" value="Abhydrolase_1"/>
    <property type="match status" value="1"/>
</dbReference>
<protein>
    <submittedName>
        <fullName evidence="7">Alpha/beta hydrolase</fullName>
    </submittedName>
</protein>
<dbReference type="Gene3D" id="3.40.50.1820">
    <property type="entry name" value="alpha/beta hydrolase"/>
    <property type="match status" value="1"/>
</dbReference>
<dbReference type="Pfam" id="PF08386">
    <property type="entry name" value="Abhydrolase_4"/>
    <property type="match status" value="1"/>
</dbReference>
<evidence type="ECO:0000313" key="8">
    <source>
        <dbReference type="Proteomes" id="UP000774570"/>
    </source>
</evidence>
<evidence type="ECO:0000256" key="3">
    <source>
        <dbReference type="SAM" id="MobiDB-lite"/>
    </source>
</evidence>
<evidence type="ECO:0000259" key="5">
    <source>
        <dbReference type="Pfam" id="PF00561"/>
    </source>
</evidence>